<evidence type="ECO:0000313" key="6">
    <source>
        <dbReference type="Proteomes" id="UP000255024"/>
    </source>
</evidence>
<dbReference type="Pfam" id="PF12833">
    <property type="entry name" value="HTH_18"/>
    <property type="match status" value="1"/>
</dbReference>
<protein>
    <submittedName>
        <fullName evidence="5">L-rhamnose operon regulatory protein rhaS</fullName>
    </submittedName>
</protein>
<dbReference type="PRINTS" id="PR00032">
    <property type="entry name" value="HTHARAC"/>
</dbReference>
<dbReference type="InterPro" id="IPR009057">
    <property type="entry name" value="Homeodomain-like_sf"/>
</dbReference>
<feature type="domain" description="HTH araC/xylS-type" evidence="4">
    <location>
        <begin position="184"/>
        <end position="282"/>
    </location>
</feature>
<gene>
    <name evidence="5" type="primary">rhaS_1</name>
    <name evidence="5" type="ORF">NCTC11179_00137</name>
</gene>
<dbReference type="PROSITE" id="PS01124">
    <property type="entry name" value="HTH_ARAC_FAMILY_2"/>
    <property type="match status" value="1"/>
</dbReference>
<dbReference type="EMBL" id="UGQL01000001">
    <property type="protein sequence ID" value="STZ26616.1"/>
    <property type="molecule type" value="Genomic_DNA"/>
</dbReference>
<keyword evidence="6" id="KW-1185">Reference proteome</keyword>
<keyword evidence="2" id="KW-0238">DNA-binding</keyword>
<proteinExistence type="predicted"/>
<dbReference type="PANTHER" id="PTHR43280">
    <property type="entry name" value="ARAC-FAMILY TRANSCRIPTIONAL REGULATOR"/>
    <property type="match status" value="1"/>
</dbReference>
<accession>A0A378RHV3</accession>
<name>A0A378RHV3_MYROD</name>
<reference evidence="5 6" key="1">
    <citation type="submission" date="2018-06" db="EMBL/GenBank/DDBJ databases">
        <authorList>
            <consortium name="Pathogen Informatics"/>
            <person name="Doyle S."/>
        </authorList>
    </citation>
    <scope>NUCLEOTIDE SEQUENCE [LARGE SCALE GENOMIC DNA]</scope>
    <source>
        <strain evidence="5 6">NCTC11179</strain>
    </source>
</reference>
<dbReference type="PANTHER" id="PTHR43280:SF32">
    <property type="entry name" value="TRANSCRIPTIONAL REGULATORY PROTEIN"/>
    <property type="match status" value="1"/>
</dbReference>
<sequence>MKETKTIETWSRSKIIGEETWDITLFKHTERGRNDLVLPHKHDFYLIFFVEQGTGIHEIDFTRLEVQPFQIHFLRPQQVHYWKLSDDTVGYQLMFSTNTLHLLDRLSALPFFQLDVPPVLNLTADAYEAIQHELKKLHQVLAEEDAIGQEISILQFFLLLKTIQRQYLHTYTALEAQVKDNKVQEFKVLLETHFKTQNQVAFYAEKLHITPNYLNIRVKKILGISASHSIQQRVILEAERLLITTDLSIKEIAYDLGFHDTGYFNHYFKKWKNKTPGQFRESYNIYNKAL</sequence>
<evidence type="ECO:0000259" key="4">
    <source>
        <dbReference type="PROSITE" id="PS01124"/>
    </source>
</evidence>
<dbReference type="InterPro" id="IPR037923">
    <property type="entry name" value="HTH-like"/>
</dbReference>
<evidence type="ECO:0000256" key="2">
    <source>
        <dbReference type="ARBA" id="ARBA00023125"/>
    </source>
</evidence>
<dbReference type="SUPFAM" id="SSF51215">
    <property type="entry name" value="Regulatory protein AraC"/>
    <property type="match status" value="1"/>
</dbReference>
<dbReference type="SUPFAM" id="SSF46689">
    <property type="entry name" value="Homeodomain-like"/>
    <property type="match status" value="1"/>
</dbReference>
<keyword evidence="3" id="KW-0804">Transcription</keyword>
<evidence type="ECO:0000256" key="1">
    <source>
        <dbReference type="ARBA" id="ARBA00023015"/>
    </source>
</evidence>
<organism evidence="5 6">
    <name type="scientific">Myroides odoratus</name>
    <name type="common">Flavobacterium odoratum</name>
    <dbReference type="NCBI Taxonomy" id="256"/>
    <lineage>
        <taxon>Bacteria</taxon>
        <taxon>Pseudomonadati</taxon>
        <taxon>Bacteroidota</taxon>
        <taxon>Flavobacteriia</taxon>
        <taxon>Flavobacteriales</taxon>
        <taxon>Flavobacteriaceae</taxon>
        <taxon>Myroides</taxon>
    </lineage>
</organism>
<dbReference type="GO" id="GO:0003700">
    <property type="term" value="F:DNA-binding transcription factor activity"/>
    <property type="evidence" value="ECO:0007669"/>
    <property type="project" value="InterPro"/>
</dbReference>
<dbReference type="InterPro" id="IPR018060">
    <property type="entry name" value="HTH_AraC"/>
</dbReference>
<evidence type="ECO:0000313" key="5">
    <source>
        <dbReference type="EMBL" id="STZ26616.1"/>
    </source>
</evidence>
<dbReference type="InterPro" id="IPR003313">
    <property type="entry name" value="AraC-bd"/>
</dbReference>
<dbReference type="Pfam" id="PF02311">
    <property type="entry name" value="AraC_binding"/>
    <property type="match status" value="1"/>
</dbReference>
<dbReference type="Proteomes" id="UP000255024">
    <property type="component" value="Unassembled WGS sequence"/>
</dbReference>
<dbReference type="RefSeq" id="WP_115089731.1">
    <property type="nucleotide sequence ID" value="NZ_CP068107.1"/>
</dbReference>
<evidence type="ECO:0000256" key="3">
    <source>
        <dbReference type="ARBA" id="ARBA00023163"/>
    </source>
</evidence>
<dbReference type="Gene3D" id="1.10.10.60">
    <property type="entry name" value="Homeodomain-like"/>
    <property type="match status" value="1"/>
</dbReference>
<dbReference type="InterPro" id="IPR014710">
    <property type="entry name" value="RmlC-like_jellyroll"/>
</dbReference>
<dbReference type="InterPro" id="IPR020449">
    <property type="entry name" value="Tscrpt_reg_AraC-type_HTH"/>
</dbReference>
<dbReference type="SMART" id="SM00342">
    <property type="entry name" value="HTH_ARAC"/>
    <property type="match status" value="1"/>
</dbReference>
<dbReference type="AlphaFoldDB" id="A0A378RHV3"/>
<keyword evidence="1" id="KW-0805">Transcription regulation</keyword>
<dbReference type="GO" id="GO:0043565">
    <property type="term" value="F:sequence-specific DNA binding"/>
    <property type="evidence" value="ECO:0007669"/>
    <property type="project" value="InterPro"/>
</dbReference>
<dbReference type="Gene3D" id="2.60.120.10">
    <property type="entry name" value="Jelly Rolls"/>
    <property type="match status" value="1"/>
</dbReference>